<dbReference type="GO" id="GO:0003677">
    <property type="term" value="F:DNA binding"/>
    <property type="evidence" value="ECO:0007669"/>
    <property type="project" value="UniProtKB-KW"/>
</dbReference>
<feature type="coiled-coil region" evidence="2">
    <location>
        <begin position="126"/>
        <end position="190"/>
    </location>
</feature>
<proteinExistence type="predicted"/>
<accession>A8MFD6</accession>
<dbReference type="HOGENOM" id="CLU_1394184_0_0_9"/>
<dbReference type="eggNOG" id="COG0789">
    <property type="taxonomic scope" value="Bacteria"/>
</dbReference>
<dbReference type="GO" id="GO:0003700">
    <property type="term" value="F:DNA-binding transcription factor activity"/>
    <property type="evidence" value="ECO:0007669"/>
    <property type="project" value="InterPro"/>
</dbReference>
<evidence type="ECO:0000256" key="2">
    <source>
        <dbReference type="SAM" id="Coils"/>
    </source>
</evidence>
<evidence type="ECO:0000313" key="4">
    <source>
        <dbReference type="EMBL" id="ABW19099.1"/>
    </source>
</evidence>
<keyword evidence="1" id="KW-0238">DNA-binding</keyword>
<dbReference type="SUPFAM" id="SSF46955">
    <property type="entry name" value="Putative DNA-binding domain"/>
    <property type="match status" value="1"/>
</dbReference>
<sequence length="209" mass="24634">MLSKEETYSISQVAEYTGFKPHVIRFYEKEFNLNIPRSENARRYFTKKEINLFLYIKSLQEKGSSNKEIKKLLKSKDINIEEDFNKINGISEVEDQNHANDLDEGIISTESFHINSKDEIIAVLEQYNYKNEIEKLKEKVEELLLQLSGSDKMKDKDILICENAKLKLKVKEKSYEVAELKDRLKQIETQRTSIFSRIFKPMKKQKSLL</sequence>
<dbReference type="InterPro" id="IPR047057">
    <property type="entry name" value="MerR_fam"/>
</dbReference>
<dbReference type="InterPro" id="IPR000551">
    <property type="entry name" value="MerR-type_HTH_dom"/>
</dbReference>
<dbReference type="OrthoDB" id="9811174at2"/>
<evidence type="ECO:0000313" key="5">
    <source>
        <dbReference type="Proteomes" id="UP000000269"/>
    </source>
</evidence>
<feature type="domain" description="HTH merR-type" evidence="3">
    <location>
        <begin position="7"/>
        <end position="75"/>
    </location>
</feature>
<dbReference type="PANTHER" id="PTHR30204">
    <property type="entry name" value="REDOX-CYCLING DRUG-SENSING TRANSCRIPTIONAL ACTIVATOR SOXR"/>
    <property type="match status" value="1"/>
</dbReference>
<keyword evidence="2" id="KW-0175">Coiled coil</keyword>
<protein>
    <submittedName>
        <fullName evidence="4">Transcriptional regulator, MerR family</fullName>
    </submittedName>
</protein>
<dbReference type="AlphaFoldDB" id="A8MFD6"/>
<evidence type="ECO:0000256" key="1">
    <source>
        <dbReference type="ARBA" id="ARBA00023125"/>
    </source>
</evidence>
<dbReference type="PROSITE" id="PS50937">
    <property type="entry name" value="HTH_MERR_2"/>
    <property type="match status" value="1"/>
</dbReference>
<reference evidence="5" key="1">
    <citation type="submission" date="2007-10" db="EMBL/GenBank/DDBJ databases">
        <title>Complete genome of Alkaliphilus oremlandii OhILAs.</title>
        <authorList>
            <person name="Copeland A."/>
            <person name="Lucas S."/>
            <person name="Lapidus A."/>
            <person name="Barry K."/>
            <person name="Detter J.C."/>
            <person name="Glavina del Rio T."/>
            <person name="Hammon N."/>
            <person name="Israni S."/>
            <person name="Dalin E."/>
            <person name="Tice H."/>
            <person name="Pitluck S."/>
            <person name="Chain P."/>
            <person name="Malfatti S."/>
            <person name="Shin M."/>
            <person name="Vergez L."/>
            <person name="Schmutz J."/>
            <person name="Larimer F."/>
            <person name="Land M."/>
            <person name="Hauser L."/>
            <person name="Kyrpides N."/>
            <person name="Mikhailova N."/>
            <person name="Stolz J.F."/>
            <person name="Dawson A."/>
            <person name="Fisher E."/>
            <person name="Crable B."/>
            <person name="Perera E."/>
            <person name="Lisak J."/>
            <person name="Ranganathan M."/>
            <person name="Basu P."/>
            <person name="Richardson P."/>
        </authorList>
    </citation>
    <scope>NUCLEOTIDE SEQUENCE [LARGE SCALE GENOMIC DNA]</scope>
    <source>
        <strain evidence="5">OhILAs</strain>
    </source>
</reference>
<dbReference type="InterPro" id="IPR048225">
    <property type="entry name" value="MlrA-like_HTH"/>
</dbReference>
<dbReference type="RefSeq" id="WP_012159411.1">
    <property type="nucleotide sequence ID" value="NC_009922.1"/>
</dbReference>
<dbReference type="PANTHER" id="PTHR30204:SF15">
    <property type="entry name" value="BLL5018 PROTEIN"/>
    <property type="match status" value="1"/>
</dbReference>
<dbReference type="Pfam" id="PF13411">
    <property type="entry name" value="MerR_1"/>
    <property type="match status" value="1"/>
</dbReference>
<keyword evidence="5" id="KW-1185">Reference proteome</keyword>
<dbReference type="Proteomes" id="UP000000269">
    <property type="component" value="Chromosome"/>
</dbReference>
<dbReference type="InterPro" id="IPR009061">
    <property type="entry name" value="DNA-bd_dom_put_sf"/>
</dbReference>
<organism evidence="4 5">
    <name type="scientific">Alkaliphilus oremlandii (strain OhILAs)</name>
    <name type="common">Clostridium oremlandii (strain OhILAs)</name>
    <dbReference type="NCBI Taxonomy" id="350688"/>
    <lineage>
        <taxon>Bacteria</taxon>
        <taxon>Bacillati</taxon>
        <taxon>Bacillota</taxon>
        <taxon>Clostridia</taxon>
        <taxon>Peptostreptococcales</taxon>
        <taxon>Natronincolaceae</taxon>
        <taxon>Alkaliphilus</taxon>
    </lineage>
</organism>
<evidence type="ECO:0000259" key="3">
    <source>
        <dbReference type="PROSITE" id="PS50937"/>
    </source>
</evidence>
<dbReference type="STRING" id="350688.Clos_1556"/>
<dbReference type="EMBL" id="CP000853">
    <property type="protein sequence ID" value="ABW19099.1"/>
    <property type="molecule type" value="Genomic_DNA"/>
</dbReference>
<dbReference type="Gene3D" id="1.10.1660.10">
    <property type="match status" value="1"/>
</dbReference>
<name>A8MFD6_ALKOO</name>
<dbReference type="CDD" id="cd04763">
    <property type="entry name" value="HTH_MlrA-like"/>
    <property type="match status" value="1"/>
</dbReference>
<dbReference type="KEGG" id="aoe:Clos_1556"/>
<dbReference type="SMART" id="SM00422">
    <property type="entry name" value="HTH_MERR"/>
    <property type="match status" value="1"/>
</dbReference>
<gene>
    <name evidence="4" type="ordered locus">Clos_1556</name>
</gene>